<dbReference type="VEuPathDB" id="VectorBase:AMIN014156"/>
<name>A0A182WN56_9DIPT</name>
<reference evidence="1" key="2">
    <citation type="submission" date="2020-05" db="UniProtKB">
        <authorList>
            <consortium name="EnsemblMetazoa"/>
        </authorList>
    </citation>
    <scope>IDENTIFICATION</scope>
    <source>
        <strain evidence="1">MINIMUS1</strain>
    </source>
</reference>
<protein>
    <submittedName>
        <fullName evidence="1">Uncharacterized protein</fullName>
    </submittedName>
</protein>
<accession>A0A182WN56</accession>
<proteinExistence type="predicted"/>
<keyword evidence="2" id="KW-1185">Reference proteome</keyword>
<organism evidence="1 2">
    <name type="scientific">Anopheles minimus</name>
    <dbReference type="NCBI Taxonomy" id="112268"/>
    <lineage>
        <taxon>Eukaryota</taxon>
        <taxon>Metazoa</taxon>
        <taxon>Ecdysozoa</taxon>
        <taxon>Arthropoda</taxon>
        <taxon>Hexapoda</taxon>
        <taxon>Insecta</taxon>
        <taxon>Pterygota</taxon>
        <taxon>Neoptera</taxon>
        <taxon>Endopterygota</taxon>
        <taxon>Diptera</taxon>
        <taxon>Nematocera</taxon>
        <taxon>Culicoidea</taxon>
        <taxon>Culicidae</taxon>
        <taxon>Anophelinae</taxon>
        <taxon>Anopheles</taxon>
    </lineage>
</organism>
<dbReference type="AlphaFoldDB" id="A0A182WN56"/>
<reference evidence="2" key="1">
    <citation type="submission" date="2013-03" db="EMBL/GenBank/DDBJ databases">
        <title>The Genome Sequence of Anopheles minimus MINIMUS1.</title>
        <authorList>
            <consortium name="The Broad Institute Genomics Platform"/>
            <person name="Neafsey D.E."/>
            <person name="Walton C."/>
            <person name="Walker B."/>
            <person name="Young S.K."/>
            <person name="Zeng Q."/>
            <person name="Gargeya S."/>
            <person name="Fitzgerald M."/>
            <person name="Haas B."/>
            <person name="Abouelleil A."/>
            <person name="Allen A.W."/>
            <person name="Alvarado L."/>
            <person name="Arachchi H.M."/>
            <person name="Berlin A.M."/>
            <person name="Chapman S.B."/>
            <person name="Gainer-Dewar J."/>
            <person name="Goldberg J."/>
            <person name="Griggs A."/>
            <person name="Gujja S."/>
            <person name="Hansen M."/>
            <person name="Howarth C."/>
            <person name="Imamovic A."/>
            <person name="Ireland A."/>
            <person name="Larimer J."/>
            <person name="McCowan C."/>
            <person name="Murphy C."/>
            <person name="Pearson M."/>
            <person name="Poon T.W."/>
            <person name="Priest M."/>
            <person name="Roberts A."/>
            <person name="Saif S."/>
            <person name="Shea T."/>
            <person name="Sisk P."/>
            <person name="Sykes S."/>
            <person name="Wortman J."/>
            <person name="Nusbaum C."/>
            <person name="Birren B."/>
        </authorList>
    </citation>
    <scope>NUCLEOTIDE SEQUENCE [LARGE SCALE GENOMIC DNA]</scope>
    <source>
        <strain evidence="2">MINIMUS1</strain>
    </source>
</reference>
<evidence type="ECO:0000313" key="2">
    <source>
        <dbReference type="Proteomes" id="UP000075920"/>
    </source>
</evidence>
<evidence type="ECO:0000313" key="1">
    <source>
        <dbReference type="EnsemblMetazoa" id="AMIN014156-PA"/>
    </source>
</evidence>
<dbReference type="EnsemblMetazoa" id="AMIN014156-RA">
    <property type="protein sequence ID" value="AMIN014156-PA"/>
    <property type="gene ID" value="AMIN014156"/>
</dbReference>
<sequence length="49" mass="5782">MRRVETIFGVLQTYIPAQSQRVRYGCRAEVRERAHRTQQALKYGARSSR</sequence>
<dbReference type="Proteomes" id="UP000075920">
    <property type="component" value="Unassembled WGS sequence"/>
</dbReference>